<evidence type="ECO:0008006" key="3">
    <source>
        <dbReference type="Google" id="ProtNLM"/>
    </source>
</evidence>
<dbReference type="EMBL" id="CP002736">
    <property type="protein sequence ID" value="AEF93813.1"/>
    <property type="molecule type" value="Genomic_DNA"/>
</dbReference>
<proteinExistence type="predicted"/>
<evidence type="ECO:0000313" key="2">
    <source>
        <dbReference type="Proteomes" id="UP000009226"/>
    </source>
</evidence>
<dbReference type="AlphaFoldDB" id="F6B9W5"/>
<accession>F6B9W5</accession>
<name>F6B9W5_DESCC</name>
<dbReference type="STRING" id="868595.Desca_0937"/>
<reference evidence="1 2" key="1">
    <citation type="submission" date="2011-05" db="EMBL/GenBank/DDBJ databases">
        <title>Complete sequence of Desulfotomaculum carboxydivorans CO-1-SRB.</title>
        <authorList>
            <consortium name="US DOE Joint Genome Institute"/>
            <person name="Lucas S."/>
            <person name="Han J."/>
            <person name="Lapidus A."/>
            <person name="Cheng J.-F."/>
            <person name="Goodwin L."/>
            <person name="Pitluck S."/>
            <person name="Peters L."/>
            <person name="Mikhailova N."/>
            <person name="Lu M."/>
            <person name="Han C."/>
            <person name="Tapia R."/>
            <person name="Land M."/>
            <person name="Hauser L."/>
            <person name="Kyrpides N."/>
            <person name="Ivanova N."/>
            <person name="Pagani I."/>
            <person name="Stams A."/>
            <person name="Plugge C."/>
            <person name="Muyzer G."/>
            <person name="Kuever J."/>
            <person name="Parshina S."/>
            <person name="Ivanova A."/>
            <person name="Nazina T."/>
            <person name="Woyke T."/>
        </authorList>
    </citation>
    <scope>NUCLEOTIDE SEQUENCE [LARGE SCALE GENOMIC DNA]</scope>
    <source>
        <strain evidence="2">DSM 14880 / VKM B-2319 / CO-1-SRB</strain>
    </source>
</reference>
<dbReference type="RefSeq" id="WP_003540299.1">
    <property type="nucleotide sequence ID" value="NC_015565.1"/>
</dbReference>
<dbReference type="Proteomes" id="UP000009226">
    <property type="component" value="Chromosome"/>
</dbReference>
<sequence precursor="true">MQKKVKIVTCLALALPTLIIVLASCLSMVLLSCTGWLLGKRSPKRTGNPQPVNVKGAKIVYMHVYKNKKAA</sequence>
<organism evidence="1 2">
    <name type="scientific">Desulfotomaculum nigrificans (strain DSM 14880 / VKM B-2319 / CO-1-SRB)</name>
    <name type="common">Desulfotomaculum carboxydivorans</name>
    <dbReference type="NCBI Taxonomy" id="868595"/>
    <lineage>
        <taxon>Bacteria</taxon>
        <taxon>Bacillati</taxon>
        <taxon>Bacillota</taxon>
        <taxon>Clostridia</taxon>
        <taxon>Eubacteriales</taxon>
        <taxon>Desulfotomaculaceae</taxon>
        <taxon>Desulfotomaculum</taxon>
    </lineage>
</organism>
<dbReference type="KEGG" id="dca:Desca_0937"/>
<protein>
    <recommendedName>
        <fullName evidence="3">Lipoprotein</fullName>
    </recommendedName>
</protein>
<evidence type="ECO:0000313" key="1">
    <source>
        <dbReference type="EMBL" id="AEF93813.1"/>
    </source>
</evidence>
<keyword evidence="2" id="KW-1185">Reference proteome</keyword>
<dbReference type="HOGENOM" id="CLU_2733427_0_0_9"/>
<gene>
    <name evidence="1" type="ordered locus">Desca_0937</name>
</gene>
<dbReference type="PROSITE" id="PS51257">
    <property type="entry name" value="PROKAR_LIPOPROTEIN"/>
    <property type="match status" value="1"/>
</dbReference>